<accession>A0A4Q4SYM9</accession>
<evidence type="ECO:0000256" key="2">
    <source>
        <dbReference type="ARBA" id="ARBA00022801"/>
    </source>
</evidence>
<dbReference type="PANTHER" id="PTHR18896:SF186">
    <property type="entry name" value="PHOSPHOLIPASE D"/>
    <property type="match status" value="1"/>
</dbReference>
<dbReference type="Proteomes" id="UP000293360">
    <property type="component" value="Unassembled WGS sequence"/>
</dbReference>
<dbReference type="SMART" id="SM00155">
    <property type="entry name" value="PLDc"/>
    <property type="match status" value="2"/>
</dbReference>
<keyword evidence="2 5" id="KW-0378">Hydrolase</keyword>
<feature type="region of interest" description="Disordered" evidence="6">
    <location>
        <begin position="504"/>
        <end position="670"/>
    </location>
</feature>
<evidence type="ECO:0000256" key="1">
    <source>
        <dbReference type="ARBA" id="ARBA00022737"/>
    </source>
</evidence>
<dbReference type="FunFam" id="3.30.870.10:FF:000032">
    <property type="entry name" value="Phospholipase"/>
    <property type="match status" value="1"/>
</dbReference>
<feature type="domain" description="PLD phosphodiesterase" evidence="7">
    <location>
        <begin position="197"/>
        <end position="224"/>
    </location>
</feature>
<gene>
    <name evidence="8" type="ORF">DL764_007987</name>
</gene>
<dbReference type="GO" id="GO:0035556">
    <property type="term" value="P:intracellular signal transduction"/>
    <property type="evidence" value="ECO:0007669"/>
    <property type="project" value="InterPro"/>
</dbReference>
<comment type="catalytic activity">
    <reaction evidence="5">
        <text>a 1,2-diacyl-sn-glycero-3-phosphocholine + H2O = a 1,2-diacyl-sn-glycero-3-phosphate + choline + H(+)</text>
        <dbReference type="Rhea" id="RHEA:14445"/>
        <dbReference type="ChEBI" id="CHEBI:15354"/>
        <dbReference type="ChEBI" id="CHEBI:15377"/>
        <dbReference type="ChEBI" id="CHEBI:15378"/>
        <dbReference type="ChEBI" id="CHEBI:57643"/>
        <dbReference type="ChEBI" id="CHEBI:58608"/>
        <dbReference type="EC" id="3.1.4.4"/>
    </reaction>
</comment>
<dbReference type="GO" id="GO:0006654">
    <property type="term" value="P:phosphatidic acid biosynthetic process"/>
    <property type="evidence" value="ECO:0007669"/>
    <property type="project" value="InterPro"/>
</dbReference>
<evidence type="ECO:0000313" key="8">
    <source>
        <dbReference type="EMBL" id="RYO93494.1"/>
    </source>
</evidence>
<dbReference type="InterPro" id="IPR025202">
    <property type="entry name" value="PLD-like_dom"/>
</dbReference>
<dbReference type="STRING" id="155417.A0A4Q4SYM9"/>
<evidence type="ECO:0000256" key="5">
    <source>
        <dbReference type="PIRNR" id="PIRNR009376"/>
    </source>
</evidence>
<evidence type="ECO:0000256" key="3">
    <source>
        <dbReference type="ARBA" id="ARBA00022963"/>
    </source>
</evidence>
<dbReference type="InterPro" id="IPR015679">
    <property type="entry name" value="PLipase_D_fam"/>
</dbReference>
<reference evidence="8 9" key="1">
    <citation type="submission" date="2018-06" db="EMBL/GenBank/DDBJ databases">
        <title>Complete Genomes of Monosporascus.</title>
        <authorList>
            <person name="Robinson A.J."/>
            <person name="Natvig D.O."/>
        </authorList>
    </citation>
    <scope>NUCLEOTIDE SEQUENCE [LARGE SCALE GENOMIC DNA]</scope>
    <source>
        <strain evidence="8 9">CBS 110550</strain>
    </source>
</reference>
<dbReference type="PROSITE" id="PS50035">
    <property type="entry name" value="PLD"/>
    <property type="match status" value="2"/>
</dbReference>
<evidence type="ECO:0000256" key="4">
    <source>
        <dbReference type="ARBA" id="ARBA00023098"/>
    </source>
</evidence>
<dbReference type="Gene3D" id="3.30.870.10">
    <property type="entry name" value="Endonuclease Chain A"/>
    <property type="match status" value="3"/>
</dbReference>
<sequence>MSFDSFLRKAGDAIKDITDKFVEEDEHSHSHETECHHPNTDHRFQSAFGKSSGDVKWYVDGASYFWAVSMALEEARESIYILDWWLSPELYLRRPPARNEKYRLDNMLKAAAERGVQVCVIVYKEVTLALSCDSHHTKHALEDLHPNIKVFRHPDHVPNRKELTNSFAGMSLNPLSLAKASTDALASLYGSVGDSVLFWAHHEKLCIVDRRLVFMGGLDMCHPIADAHPGNLDAIIFPGQDFNNARVFDFEGVNNWNHNQLDRTKSSRMGWSDITVSMTGPIVHSLMEHFSDRWNFIFDEKYTAKDPGKYERIESRRSGARGHHHMLDDMSERFHRGFRRVLGDDEYEDRERGHGGGYGRARAASIQLCRRSVFYVTGVRGHFVYIENQFFITATSDEQRPVQNRIGSAIVSRIVRAHENGENFHIIIVMPAVPAFPGDLKSDNALGTRAIMEFQYNSICRGGHSIIESLQQAGVQDWGRYIHFYNLRNYDRINTSSAMREAEREAGVSYEQARRDFDNRHGEIREGYGGRTYEEHGDGDRGYGGGYREERREYDDQGRYNEYGQLRRDYDEDDRRDRYGYSEGRSDEQYGRPRGDYDDSYGGRHDGGRERYSGRERYGGRDEYGGRDDYGGRREEYGGRREDYGRRHEGRHEGYGGGREETYGQGRSNRPYERYQSAAAKVENRTWDTVSSCYMEGGADIREVPWHGSEEDEMNAFVSEELYIHSKVLIADDRIVICGSANINDRSQLGNHDSEIAVVIEDPEPVETTMDGRPFTASKFAASLRRFLYRKHIGLIPDQRWDEPTRAWTPVSVDPQDYDWGSRGDRLVADPMTREFWDLWLATARANTQVFDKVFHAVPSDQVRNWEQYDDFFGRRFIIPGVKYKEGETKGRVEYGHVVRDEFPGGVREVKEWLSRVRGTLVEMPLHFLEELGQDLAIEGVGLNFATEEVYT</sequence>
<name>A0A4Q4SYM9_9PEZI</name>
<keyword evidence="4" id="KW-0443">Lipid metabolism</keyword>
<dbReference type="PANTHER" id="PTHR18896">
    <property type="entry name" value="PHOSPHOLIPASE D"/>
    <property type="match status" value="1"/>
</dbReference>
<protein>
    <recommendedName>
        <fullName evidence="5">Phospholipase</fullName>
        <ecNumber evidence="5">3.1.4.4</ecNumber>
    </recommendedName>
</protein>
<dbReference type="InterPro" id="IPR001736">
    <property type="entry name" value="PLipase_D/transphosphatidylase"/>
</dbReference>
<keyword evidence="3 5" id="KW-0442">Lipid degradation</keyword>
<dbReference type="GO" id="GO:0009395">
    <property type="term" value="P:phospholipid catabolic process"/>
    <property type="evidence" value="ECO:0007669"/>
    <property type="project" value="TreeGrafter"/>
</dbReference>
<feature type="compositionally biased region" description="Basic and acidic residues" evidence="6">
    <location>
        <begin position="504"/>
        <end position="662"/>
    </location>
</feature>
<dbReference type="PIRSF" id="PIRSF009376">
    <property type="entry name" value="Phospholipase_D_euk"/>
    <property type="match status" value="1"/>
</dbReference>
<feature type="domain" description="PLD phosphodiesterase" evidence="7">
    <location>
        <begin position="720"/>
        <end position="747"/>
    </location>
</feature>
<evidence type="ECO:0000259" key="7">
    <source>
        <dbReference type="PROSITE" id="PS50035"/>
    </source>
</evidence>
<dbReference type="AlphaFoldDB" id="A0A4Q4SYM9"/>
<comment type="similarity">
    <text evidence="5">Belongs to the phospholipase D family.</text>
</comment>
<dbReference type="OrthoDB" id="14911at2759"/>
<evidence type="ECO:0000313" key="9">
    <source>
        <dbReference type="Proteomes" id="UP000293360"/>
    </source>
</evidence>
<organism evidence="8 9">
    <name type="scientific">Monosporascus ibericus</name>
    <dbReference type="NCBI Taxonomy" id="155417"/>
    <lineage>
        <taxon>Eukaryota</taxon>
        <taxon>Fungi</taxon>
        <taxon>Dikarya</taxon>
        <taxon>Ascomycota</taxon>
        <taxon>Pezizomycotina</taxon>
        <taxon>Sordariomycetes</taxon>
        <taxon>Xylariomycetidae</taxon>
        <taxon>Xylariales</taxon>
        <taxon>Xylariales incertae sedis</taxon>
        <taxon>Monosporascus</taxon>
    </lineage>
</organism>
<dbReference type="InterPro" id="IPR016555">
    <property type="entry name" value="PLipase_D_euk"/>
</dbReference>
<dbReference type="EMBL" id="QJNU01000588">
    <property type="protein sequence ID" value="RYO93494.1"/>
    <property type="molecule type" value="Genomic_DNA"/>
</dbReference>
<dbReference type="EC" id="3.1.4.4" evidence="5"/>
<dbReference type="Pfam" id="PF13091">
    <property type="entry name" value="PLDc_2"/>
    <property type="match status" value="1"/>
</dbReference>
<keyword evidence="9" id="KW-1185">Reference proteome</keyword>
<comment type="caution">
    <text evidence="8">The sequence shown here is derived from an EMBL/GenBank/DDBJ whole genome shotgun (WGS) entry which is preliminary data.</text>
</comment>
<dbReference type="GO" id="GO:0004630">
    <property type="term" value="F:phospholipase D activity"/>
    <property type="evidence" value="ECO:0007669"/>
    <property type="project" value="UniProtKB-UniRule"/>
</dbReference>
<proteinExistence type="inferred from homology"/>
<keyword evidence="1" id="KW-0677">Repeat</keyword>
<dbReference type="SUPFAM" id="SSF56024">
    <property type="entry name" value="Phospholipase D/nuclease"/>
    <property type="match status" value="3"/>
</dbReference>
<evidence type="ECO:0000256" key="6">
    <source>
        <dbReference type="SAM" id="MobiDB-lite"/>
    </source>
</evidence>